<dbReference type="SMART" id="SM00448">
    <property type="entry name" value="REC"/>
    <property type="match status" value="2"/>
</dbReference>
<keyword evidence="9" id="KW-1133">Transmembrane helix</keyword>
<dbReference type="Pfam" id="PF00072">
    <property type="entry name" value="Response_reg"/>
    <property type="match status" value="1"/>
</dbReference>
<dbReference type="PROSITE" id="PS50110">
    <property type="entry name" value="RESPONSE_REGULATORY"/>
    <property type="match status" value="2"/>
</dbReference>
<dbReference type="GO" id="GO:0005524">
    <property type="term" value="F:ATP binding"/>
    <property type="evidence" value="ECO:0007669"/>
    <property type="project" value="UniProtKB-KW"/>
</dbReference>
<name>A0A1T4JLD6_TREPO</name>
<keyword evidence="10" id="KW-0902">Two-component regulatory system</keyword>
<feature type="modified residue" description="4-aspartylphosphate" evidence="13">
    <location>
        <position position="464"/>
    </location>
</feature>
<keyword evidence="7" id="KW-0547">Nucleotide-binding</keyword>
<evidence type="ECO:0000256" key="13">
    <source>
        <dbReference type="PROSITE-ProRule" id="PRU00169"/>
    </source>
</evidence>
<evidence type="ECO:0000256" key="7">
    <source>
        <dbReference type="ARBA" id="ARBA00022741"/>
    </source>
</evidence>
<keyword evidence="4" id="KW-1003">Cell membrane</keyword>
<dbReference type="OrthoDB" id="6192248at2"/>
<evidence type="ECO:0000259" key="16">
    <source>
        <dbReference type="PROSITE" id="PS50894"/>
    </source>
</evidence>
<dbReference type="SUPFAM" id="SSF52172">
    <property type="entry name" value="CheY-like"/>
    <property type="match status" value="2"/>
</dbReference>
<dbReference type="PROSITE" id="PS50109">
    <property type="entry name" value="HIS_KIN"/>
    <property type="match status" value="1"/>
</dbReference>
<feature type="modified residue" description="Phosphohistidine" evidence="12">
    <location>
        <position position="605"/>
    </location>
</feature>
<dbReference type="GeneID" id="78315879"/>
<dbReference type="Proteomes" id="UP000190423">
    <property type="component" value="Unassembled WGS sequence"/>
</dbReference>
<reference evidence="17 18" key="1">
    <citation type="submission" date="2017-02" db="EMBL/GenBank/DDBJ databases">
        <authorList>
            <person name="Peterson S.W."/>
        </authorList>
    </citation>
    <scope>NUCLEOTIDE SEQUENCE [LARGE SCALE GENOMIC DNA]</scope>
    <source>
        <strain evidence="17 18">ATCC BAA-908</strain>
    </source>
</reference>
<dbReference type="InterPro" id="IPR011006">
    <property type="entry name" value="CheY-like_superfamily"/>
</dbReference>
<dbReference type="InterPro" id="IPR008207">
    <property type="entry name" value="Sig_transdc_His_kin_Hpt_dom"/>
</dbReference>
<dbReference type="EC" id="2.7.13.3" evidence="3"/>
<protein>
    <recommendedName>
        <fullName evidence="3">histidine kinase</fullName>
        <ecNumber evidence="3">2.7.13.3</ecNumber>
    </recommendedName>
</protein>
<evidence type="ECO:0000256" key="11">
    <source>
        <dbReference type="ARBA" id="ARBA00023136"/>
    </source>
</evidence>
<evidence type="ECO:0000259" key="15">
    <source>
        <dbReference type="PROSITE" id="PS50110"/>
    </source>
</evidence>
<dbReference type="RefSeq" id="WP_078932480.1">
    <property type="nucleotide sequence ID" value="NZ_FUWG01000003.1"/>
</dbReference>
<dbReference type="Pfam" id="PF02518">
    <property type="entry name" value="HATPase_c"/>
    <property type="match status" value="1"/>
</dbReference>
<evidence type="ECO:0000256" key="6">
    <source>
        <dbReference type="ARBA" id="ARBA00022692"/>
    </source>
</evidence>
<dbReference type="PANTHER" id="PTHR45339:SF1">
    <property type="entry name" value="HYBRID SIGNAL TRANSDUCTION HISTIDINE KINASE J"/>
    <property type="match status" value="1"/>
</dbReference>
<evidence type="ECO:0000256" key="4">
    <source>
        <dbReference type="ARBA" id="ARBA00022475"/>
    </source>
</evidence>
<evidence type="ECO:0000256" key="5">
    <source>
        <dbReference type="ARBA" id="ARBA00022553"/>
    </source>
</evidence>
<evidence type="ECO:0000256" key="8">
    <source>
        <dbReference type="ARBA" id="ARBA00022840"/>
    </source>
</evidence>
<dbReference type="InterPro" id="IPR004358">
    <property type="entry name" value="Sig_transdc_His_kin-like_C"/>
</dbReference>
<dbReference type="FunFam" id="3.30.565.10:FF:000010">
    <property type="entry name" value="Sensor histidine kinase RcsC"/>
    <property type="match status" value="1"/>
</dbReference>
<dbReference type="InterPro" id="IPR003594">
    <property type="entry name" value="HATPase_dom"/>
</dbReference>
<feature type="domain" description="Response regulatory" evidence="15">
    <location>
        <begin position="414"/>
        <end position="529"/>
    </location>
</feature>
<dbReference type="PROSITE" id="PS50894">
    <property type="entry name" value="HPT"/>
    <property type="match status" value="1"/>
</dbReference>
<comment type="subcellular location">
    <subcellularLocation>
        <location evidence="2">Cell membrane</location>
        <topology evidence="2">Multi-pass membrane protein</topology>
    </subcellularLocation>
</comment>
<evidence type="ECO:0000256" key="9">
    <source>
        <dbReference type="ARBA" id="ARBA00022989"/>
    </source>
</evidence>
<dbReference type="SUPFAM" id="SSF47226">
    <property type="entry name" value="Histidine-containing phosphotransfer domain, HPT domain"/>
    <property type="match status" value="1"/>
</dbReference>
<dbReference type="Gene3D" id="1.20.120.160">
    <property type="entry name" value="HPT domain"/>
    <property type="match status" value="1"/>
</dbReference>
<evidence type="ECO:0000313" key="17">
    <source>
        <dbReference type="EMBL" id="SJZ30994.1"/>
    </source>
</evidence>
<comment type="catalytic activity">
    <reaction evidence="1">
        <text>ATP + protein L-histidine = ADP + protein N-phospho-L-histidine.</text>
        <dbReference type="EC" id="2.7.13.3"/>
    </reaction>
</comment>
<dbReference type="PRINTS" id="PR00344">
    <property type="entry name" value="BCTRLSENSOR"/>
</dbReference>
<keyword evidence="18" id="KW-1185">Reference proteome</keyword>
<dbReference type="SMART" id="SM00388">
    <property type="entry name" value="HisKA"/>
    <property type="match status" value="1"/>
</dbReference>
<feature type="modified residue" description="4-aspartylphosphate" evidence="13">
    <location>
        <position position="311"/>
    </location>
</feature>
<organism evidence="17 18">
    <name type="scientific">Treponema porcinum</name>
    <dbReference type="NCBI Taxonomy" id="261392"/>
    <lineage>
        <taxon>Bacteria</taxon>
        <taxon>Pseudomonadati</taxon>
        <taxon>Spirochaetota</taxon>
        <taxon>Spirochaetia</taxon>
        <taxon>Spirochaetales</taxon>
        <taxon>Treponemataceae</taxon>
        <taxon>Treponema</taxon>
    </lineage>
</organism>
<dbReference type="InterPro" id="IPR003661">
    <property type="entry name" value="HisK_dim/P_dom"/>
</dbReference>
<evidence type="ECO:0000256" key="12">
    <source>
        <dbReference type="PROSITE-ProRule" id="PRU00110"/>
    </source>
</evidence>
<dbReference type="CDD" id="cd00082">
    <property type="entry name" value="HisKA"/>
    <property type="match status" value="1"/>
</dbReference>
<dbReference type="AlphaFoldDB" id="A0A1T4JLD6"/>
<dbReference type="InterPro" id="IPR036890">
    <property type="entry name" value="HATPase_C_sf"/>
</dbReference>
<dbReference type="InterPro" id="IPR005467">
    <property type="entry name" value="His_kinase_dom"/>
</dbReference>
<evidence type="ECO:0000256" key="2">
    <source>
        <dbReference type="ARBA" id="ARBA00004651"/>
    </source>
</evidence>
<dbReference type="Pfam" id="PF00512">
    <property type="entry name" value="HisKA"/>
    <property type="match status" value="1"/>
</dbReference>
<evidence type="ECO:0000256" key="1">
    <source>
        <dbReference type="ARBA" id="ARBA00000085"/>
    </source>
</evidence>
<keyword evidence="11" id="KW-0472">Membrane</keyword>
<keyword evidence="6" id="KW-0812">Transmembrane</keyword>
<dbReference type="PANTHER" id="PTHR45339">
    <property type="entry name" value="HYBRID SIGNAL TRANSDUCTION HISTIDINE KINASE J"/>
    <property type="match status" value="1"/>
</dbReference>
<dbReference type="GO" id="GO:0000155">
    <property type="term" value="F:phosphorelay sensor kinase activity"/>
    <property type="evidence" value="ECO:0007669"/>
    <property type="project" value="InterPro"/>
</dbReference>
<evidence type="ECO:0000256" key="3">
    <source>
        <dbReference type="ARBA" id="ARBA00012438"/>
    </source>
</evidence>
<dbReference type="SUPFAM" id="SSF55874">
    <property type="entry name" value="ATPase domain of HSP90 chaperone/DNA topoisomerase II/histidine kinase"/>
    <property type="match status" value="1"/>
</dbReference>
<dbReference type="InterPro" id="IPR036097">
    <property type="entry name" value="HisK_dim/P_sf"/>
</dbReference>
<keyword evidence="8" id="KW-0067">ATP-binding</keyword>
<evidence type="ECO:0000256" key="10">
    <source>
        <dbReference type="ARBA" id="ARBA00023012"/>
    </source>
</evidence>
<evidence type="ECO:0000313" key="18">
    <source>
        <dbReference type="Proteomes" id="UP000190423"/>
    </source>
</evidence>
<feature type="domain" description="HPt" evidence="16">
    <location>
        <begin position="566"/>
        <end position="663"/>
    </location>
</feature>
<dbReference type="CDD" id="cd17546">
    <property type="entry name" value="REC_hyHK_CKI1_RcsC-like"/>
    <property type="match status" value="1"/>
</dbReference>
<evidence type="ECO:0000259" key="14">
    <source>
        <dbReference type="PROSITE" id="PS50109"/>
    </source>
</evidence>
<proteinExistence type="predicted"/>
<gene>
    <name evidence="17" type="ORF">SAMN02745149_00561</name>
</gene>
<dbReference type="GO" id="GO:0005886">
    <property type="term" value="C:plasma membrane"/>
    <property type="evidence" value="ECO:0007669"/>
    <property type="project" value="UniProtKB-SubCell"/>
</dbReference>
<dbReference type="Pfam" id="PF01627">
    <property type="entry name" value="Hpt"/>
    <property type="match status" value="1"/>
</dbReference>
<keyword evidence="5 13" id="KW-0597">Phosphoprotein</keyword>
<dbReference type="Gene3D" id="1.10.287.130">
    <property type="match status" value="1"/>
</dbReference>
<feature type="domain" description="Response regulatory" evidence="15">
    <location>
        <begin position="256"/>
        <end position="379"/>
    </location>
</feature>
<dbReference type="InterPro" id="IPR036641">
    <property type="entry name" value="HPT_dom_sf"/>
</dbReference>
<dbReference type="CDD" id="cd16922">
    <property type="entry name" value="HATPase_EvgS-ArcB-TorS-like"/>
    <property type="match status" value="1"/>
</dbReference>
<sequence length="663" mass="75044">MIAPQEETAVSIPTELIMANAVHEIRTPVQTIIGTLDLLSETHLDSEQTEYVRQIRFGSDVLLTLVNNILDYSKLKSNKVSIESVSFNVKTLVEKTVRLISLEAFRKNLEVETDIDYSLPDLVKGDPTRIQQVLINLLKNSLKFTERGYIHTELSASEDGKFLLFKVTDSGIGIEKEKRRHLFQTYFQGDASISRKYGGSGLGLAICRTLVTAMNGTISFEPNKYGGSCFSFTVPLVPEAETSVPSCTLPVPSSAKILIADASVMASKSLGNKLKSLGLEHISFSSDPEETLMKMKYAARMKTPYNIAFIDMHLPVIDGWHLASEIKNDPQISGTKLYLLVPEGQMGSQAKMKTLNWFSGYLYKPVYRDKLDEMLLQTNEIQPEYKNEETKNREDARIRKEEQQKERTFAAGMKILAADDHSVNRKILVDFLKRFGATVYEAENGEHVLKIIRNNPDIQIVFMDIQMPVLSGIEAASYLRKNIYNGIIIACTANNSKDDFIKYQKAGMNDILHKPFKKESVKTILDKWKTVLMFPTDTQAAFLDSNHLVNDKLWDAEDFEDTIGRDWDLGRQILLDFIDQTTALIKDAKKYIETENFEQLDLIAHTLKGSSAAISANKLFKIGENLNKSVKAQNLDEIKIDLDYFEKLFEIFILSTGKWRHLK</sequence>
<dbReference type="Gene3D" id="3.30.565.10">
    <property type="entry name" value="Histidine kinase-like ATPase, C-terminal domain"/>
    <property type="match status" value="1"/>
</dbReference>
<feature type="domain" description="Histidine kinase" evidence="14">
    <location>
        <begin position="20"/>
        <end position="238"/>
    </location>
</feature>
<accession>A0A1T4JLD6</accession>
<dbReference type="Gene3D" id="3.40.50.2300">
    <property type="match status" value="2"/>
</dbReference>
<dbReference type="SMART" id="SM00387">
    <property type="entry name" value="HATPase_c"/>
    <property type="match status" value="1"/>
</dbReference>
<dbReference type="SUPFAM" id="SSF47384">
    <property type="entry name" value="Homodimeric domain of signal transducing histidine kinase"/>
    <property type="match status" value="1"/>
</dbReference>
<dbReference type="InterPro" id="IPR001789">
    <property type="entry name" value="Sig_transdc_resp-reg_receiver"/>
</dbReference>
<dbReference type="STRING" id="261392.SAMN02745149_00561"/>
<dbReference type="EMBL" id="FUWG01000003">
    <property type="protein sequence ID" value="SJZ30994.1"/>
    <property type="molecule type" value="Genomic_DNA"/>
</dbReference>